<accession>A0A5E4QFB4</accession>
<sequence>MGILSRLESTESMTSQGPLYSLLQRAQMSFLVPNVDCILDDYINTRLLYERGTHGVLVLQSWKQLGCFLGVLTWDDLATSASAFSVTEGNCQISYFT</sequence>
<protein>
    <submittedName>
        <fullName evidence="1">Uncharacterized protein</fullName>
    </submittedName>
</protein>
<evidence type="ECO:0000313" key="1">
    <source>
        <dbReference type="EMBL" id="VVC95669.1"/>
    </source>
</evidence>
<organism evidence="1 2">
    <name type="scientific">Leptidea sinapis</name>
    <dbReference type="NCBI Taxonomy" id="189913"/>
    <lineage>
        <taxon>Eukaryota</taxon>
        <taxon>Metazoa</taxon>
        <taxon>Ecdysozoa</taxon>
        <taxon>Arthropoda</taxon>
        <taxon>Hexapoda</taxon>
        <taxon>Insecta</taxon>
        <taxon>Pterygota</taxon>
        <taxon>Neoptera</taxon>
        <taxon>Endopterygota</taxon>
        <taxon>Lepidoptera</taxon>
        <taxon>Glossata</taxon>
        <taxon>Ditrysia</taxon>
        <taxon>Papilionoidea</taxon>
        <taxon>Pieridae</taxon>
        <taxon>Dismorphiinae</taxon>
        <taxon>Leptidea</taxon>
    </lineage>
</organism>
<dbReference type="EMBL" id="FZQP02002404">
    <property type="protein sequence ID" value="VVC95669.1"/>
    <property type="molecule type" value="Genomic_DNA"/>
</dbReference>
<evidence type="ECO:0000313" key="2">
    <source>
        <dbReference type="Proteomes" id="UP000324832"/>
    </source>
</evidence>
<name>A0A5E4QFB4_9NEOP</name>
<dbReference type="AlphaFoldDB" id="A0A5E4QFB4"/>
<gene>
    <name evidence="1" type="ORF">LSINAPIS_LOCUS7333</name>
</gene>
<reference evidence="1 2" key="1">
    <citation type="submission" date="2017-07" db="EMBL/GenBank/DDBJ databases">
        <authorList>
            <person name="Talla V."/>
            <person name="Backstrom N."/>
        </authorList>
    </citation>
    <scope>NUCLEOTIDE SEQUENCE [LARGE SCALE GENOMIC DNA]</scope>
</reference>
<keyword evidence="2" id="KW-1185">Reference proteome</keyword>
<proteinExistence type="predicted"/>
<dbReference type="Proteomes" id="UP000324832">
    <property type="component" value="Unassembled WGS sequence"/>
</dbReference>